<dbReference type="InterPro" id="IPR012347">
    <property type="entry name" value="Ferritin-like"/>
</dbReference>
<feature type="domain" description="DUF305" evidence="2">
    <location>
        <begin position="34"/>
        <end position="203"/>
    </location>
</feature>
<dbReference type="PANTHER" id="PTHR36933">
    <property type="entry name" value="SLL0788 PROTEIN"/>
    <property type="match status" value="1"/>
</dbReference>
<evidence type="ECO:0000256" key="1">
    <source>
        <dbReference type="SAM" id="SignalP"/>
    </source>
</evidence>
<evidence type="ECO:0000259" key="2">
    <source>
        <dbReference type="Pfam" id="PF03713"/>
    </source>
</evidence>
<dbReference type="eggNOG" id="COG3544">
    <property type="taxonomic scope" value="Bacteria"/>
</dbReference>
<dbReference type="InterPro" id="IPR005183">
    <property type="entry name" value="DUF305_CopM-like"/>
</dbReference>
<dbReference type="EMBL" id="CP007128">
    <property type="protein sequence ID" value="AHG89745.1"/>
    <property type="molecule type" value="Genomic_DNA"/>
</dbReference>
<dbReference type="KEGG" id="gba:J421_2208"/>
<dbReference type="Pfam" id="PF03713">
    <property type="entry name" value="DUF305"/>
    <property type="match status" value="1"/>
</dbReference>
<accession>W0RHF2</accession>
<dbReference type="Gene3D" id="1.20.1260.10">
    <property type="match status" value="1"/>
</dbReference>
<name>W0RHF2_9BACT</name>
<evidence type="ECO:0000313" key="3">
    <source>
        <dbReference type="EMBL" id="AHG89745.1"/>
    </source>
</evidence>
<evidence type="ECO:0000313" key="4">
    <source>
        <dbReference type="Proteomes" id="UP000019151"/>
    </source>
</evidence>
<sequence>MPKITARFLRRVALPVALTLARSSDAQTAPNAADVRFLQGMIGHHAQAIEMAALVPSRSTRDDMKLLAERIDVSQHDEIATMQRWLSAHHQTVPPLDAHAGHDVAAMKDMPGMPGMTHDSSAAMAMMPGMATPAQMDSLRAARGAAFDRLFLTYMIRHHEGALTMVAQLFASKGAAQEPAVFQLASDVDTDQRAEIARMRALLAALPNR</sequence>
<dbReference type="STRING" id="861299.J421_2208"/>
<feature type="signal peptide" evidence="1">
    <location>
        <begin position="1"/>
        <end position="28"/>
    </location>
</feature>
<gene>
    <name evidence="3" type="ORF">J421_2208</name>
</gene>
<keyword evidence="4" id="KW-1185">Reference proteome</keyword>
<dbReference type="Proteomes" id="UP000019151">
    <property type="component" value="Chromosome"/>
</dbReference>
<feature type="chain" id="PRO_5004794991" description="DUF305 domain-containing protein" evidence="1">
    <location>
        <begin position="29"/>
        <end position="209"/>
    </location>
</feature>
<reference evidence="3 4" key="1">
    <citation type="journal article" date="2014" name="Genome Announc.">
        <title>Genome Sequence and Methylome of Soil Bacterium Gemmatirosa kalamazoonensis KBS708T, a Member of the Rarely Cultivated Gemmatimonadetes Phylum.</title>
        <authorList>
            <person name="Debruyn J.M."/>
            <person name="Radosevich M."/>
            <person name="Wommack K.E."/>
            <person name="Polson S.W."/>
            <person name="Hauser L.J."/>
            <person name="Fawaz M.N."/>
            <person name="Korlach J."/>
            <person name="Tsai Y.C."/>
        </authorList>
    </citation>
    <scope>NUCLEOTIDE SEQUENCE [LARGE SCALE GENOMIC DNA]</scope>
    <source>
        <strain evidence="3 4">KBS708</strain>
    </source>
</reference>
<dbReference type="HOGENOM" id="CLU_074343_1_0_0"/>
<protein>
    <recommendedName>
        <fullName evidence="2">DUF305 domain-containing protein</fullName>
    </recommendedName>
</protein>
<dbReference type="OrthoDB" id="26872at2"/>
<organism evidence="3 4">
    <name type="scientific">Gemmatirosa kalamazoonensis</name>
    <dbReference type="NCBI Taxonomy" id="861299"/>
    <lineage>
        <taxon>Bacteria</taxon>
        <taxon>Pseudomonadati</taxon>
        <taxon>Gemmatimonadota</taxon>
        <taxon>Gemmatimonadia</taxon>
        <taxon>Gemmatimonadales</taxon>
        <taxon>Gemmatimonadaceae</taxon>
        <taxon>Gemmatirosa</taxon>
    </lineage>
</organism>
<keyword evidence="1" id="KW-0732">Signal</keyword>
<proteinExistence type="predicted"/>
<dbReference type="InParanoid" id="W0RHF2"/>
<dbReference type="AlphaFoldDB" id="W0RHF2"/>
<dbReference type="RefSeq" id="WP_025411233.1">
    <property type="nucleotide sequence ID" value="NZ_CP007128.1"/>
</dbReference>
<dbReference type="PANTHER" id="PTHR36933:SF1">
    <property type="entry name" value="SLL0788 PROTEIN"/>
    <property type="match status" value="1"/>
</dbReference>